<dbReference type="OrthoDB" id="9784332at2"/>
<dbReference type="InterPro" id="IPR050095">
    <property type="entry name" value="ECF_ABC_transporter_ATP-bd"/>
</dbReference>
<keyword evidence="8" id="KW-0472">Membrane</keyword>
<dbReference type="InterPro" id="IPR003439">
    <property type="entry name" value="ABC_transporter-like_ATP-bd"/>
</dbReference>
<evidence type="ECO:0000313" key="11">
    <source>
        <dbReference type="Proteomes" id="UP000193355"/>
    </source>
</evidence>
<dbReference type="InterPro" id="IPR017871">
    <property type="entry name" value="ABC_transporter-like_CS"/>
</dbReference>
<gene>
    <name evidence="10" type="ORF">SAMN06275492_10566</name>
</gene>
<dbReference type="PANTHER" id="PTHR43553:SF27">
    <property type="entry name" value="ENERGY-COUPLING FACTOR TRANSPORTER ATP-BINDING PROTEIN ECFA2"/>
    <property type="match status" value="1"/>
</dbReference>
<evidence type="ECO:0000256" key="2">
    <source>
        <dbReference type="ARBA" id="ARBA00005417"/>
    </source>
</evidence>
<keyword evidence="3" id="KW-0813">Transport</keyword>
<keyword evidence="6 10" id="KW-0067">ATP-binding</keyword>
<dbReference type="FunFam" id="3.40.50.300:FF:000224">
    <property type="entry name" value="Energy-coupling factor transporter ATP-binding protein EcfA"/>
    <property type="match status" value="1"/>
</dbReference>
<dbReference type="SMART" id="SM00382">
    <property type="entry name" value="AAA"/>
    <property type="match status" value="1"/>
</dbReference>
<evidence type="ECO:0000256" key="1">
    <source>
        <dbReference type="ARBA" id="ARBA00004202"/>
    </source>
</evidence>
<dbReference type="Pfam" id="PF00005">
    <property type="entry name" value="ABC_tran"/>
    <property type="match status" value="1"/>
</dbReference>
<dbReference type="Gene3D" id="3.40.50.300">
    <property type="entry name" value="P-loop containing nucleotide triphosphate hydrolases"/>
    <property type="match status" value="1"/>
</dbReference>
<proteinExistence type="inferred from homology"/>
<dbReference type="GO" id="GO:0043190">
    <property type="term" value="C:ATP-binding cassette (ABC) transporter complex"/>
    <property type="evidence" value="ECO:0007669"/>
    <property type="project" value="TreeGrafter"/>
</dbReference>
<dbReference type="EMBL" id="FXBB01000005">
    <property type="protein sequence ID" value="SMG18898.1"/>
    <property type="molecule type" value="Genomic_DNA"/>
</dbReference>
<dbReference type="InterPro" id="IPR003593">
    <property type="entry name" value="AAA+_ATPase"/>
</dbReference>
<dbReference type="CDD" id="cd03225">
    <property type="entry name" value="ABC_cobalt_CbiO_domain1"/>
    <property type="match status" value="1"/>
</dbReference>
<evidence type="ECO:0000256" key="8">
    <source>
        <dbReference type="ARBA" id="ARBA00023136"/>
    </source>
</evidence>
<evidence type="ECO:0000256" key="5">
    <source>
        <dbReference type="ARBA" id="ARBA00022741"/>
    </source>
</evidence>
<dbReference type="RefSeq" id="WP_085543965.1">
    <property type="nucleotide sequence ID" value="NZ_FXBB01000005.1"/>
</dbReference>
<dbReference type="GO" id="GO:0042626">
    <property type="term" value="F:ATPase-coupled transmembrane transporter activity"/>
    <property type="evidence" value="ECO:0007669"/>
    <property type="project" value="TreeGrafter"/>
</dbReference>
<keyword evidence="11" id="KW-1185">Reference proteome</keyword>
<evidence type="ECO:0000256" key="7">
    <source>
        <dbReference type="ARBA" id="ARBA00022967"/>
    </source>
</evidence>
<keyword evidence="7" id="KW-1278">Translocase</keyword>
<reference evidence="11" key="1">
    <citation type="submission" date="2017-04" db="EMBL/GenBank/DDBJ databases">
        <authorList>
            <person name="Varghese N."/>
            <person name="Submissions S."/>
        </authorList>
    </citation>
    <scope>NUCLEOTIDE SEQUENCE [LARGE SCALE GENOMIC DNA]</scope>
    <source>
        <strain evidence="11">USBA 82</strain>
    </source>
</reference>
<evidence type="ECO:0000256" key="3">
    <source>
        <dbReference type="ARBA" id="ARBA00022448"/>
    </source>
</evidence>
<comment type="subcellular location">
    <subcellularLocation>
        <location evidence="1">Cell membrane</location>
        <topology evidence="1">Peripheral membrane protein</topology>
    </subcellularLocation>
</comment>
<keyword evidence="4" id="KW-1003">Cell membrane</keyword>
<dbReference type="InterPro" id="IPR015856">
    <property type="entry name" value="ABC_transpr_CbiO/EcfA_su"/>
</dbReference>
<dbReference type="InterPro" id="IPR027417">
    <property type="entry name" value="P-loop_NTPase"/>
</dbReference>
<dbReference type="PROSITE" id="PS50893">
    <property type="entry name" value="ABC_TRANSPORTER_2"/>
    <property type="match status" value="1"/>
</dbReference>
<feature type="domain" description="ABC transporter" evidence="9">
    <location>
        <begin position="3"/>
        <end position="241"/>
    </location>
</feature>
<evidence type="ECO:0000259" key="9">
    <source>
        <dbReference type="PROSITE" id="PS50893"/>
    </source>
</evidence>
<sequence length="281" mass="30515">MSISINNLGHVYHQGTPLEVTALQDITLDIPQGSWTSIVGHTGSGKSTLAQHMNALLLPHVGTLSVDGLSVSSKKDLREIRKRVGLVFQYPEQQLFAETVKEELSFGPKNWGMKESLDDLSESVLEQVGLDSTYMDRSPFKLSGGEKRRVAIASVLAVKPSYLVLDEPTAGLDASGRGHLLSLLRKVHHQGTAIIMVTHDLEIALELSDRIIALQLGEVVHSGTPEETSLYISSSPVPGLILPDVAKLWVQLSLKGMELPFSCDPTVLANSIEEKRKGAPK</sequence>
<dbReference type="GO" id="GO:0005524">
    <property type="term" value="F:ATP binding"/>
    <property type="evidence" value="ECO:0007669"/>
    <property type="project" value="UniProtKB-KW"/>
</dbReference>
<keyword evidence="5" id="KW-0547">Nucleotide-binding</keyword>
<dbReference type="PANTHER" id="PTHR43553">
    <property type="entry name" value="HEAVY METAL TRANSPORTER"/>
    <property type="match status" value="1"/>
</dbReference>
<name>A0A1X7IV12_9BACT</name>
<dbReference type="GO" id="GO:0016887">
    <property type="term" value="F:ATP hydrolysis activity"/>
    <property type="evidence" value="ECO:0007669"/>
    <property type="project" value="InterPro"/>
</dbReference>
<dbReference type="PROSITE" id="PS00211">
    <property type="entry name" value="ABC_TRANSPORTER_1"/>
    <property type="match status" value="1"/>
</dbReference>
<evidence type="ECO:0000313" key="10">
    <source>
        <dbReference type="EMBL" id="SMG18898.1"/>
    </source>
</evidence>
<evidence type="ECO:0000256" key="6">
    <source>
        <dbReference type="ARBA" id="ARBA00022840"/>
    </source>
</evidence>
<protein>
    <submittedName>
        <fullName evidence="10">Energy-coupling factor transport system ATP-binding protein</fullName>
    </submittedName>
</protein>
<dbReference type="Proteomes" id="UP000193355">
    <property type="component" value="Unassembled WGS sequence"/>
</dbReference>
<dbReference type="STRING" id="561720.SAMN06275492_10566"/>
<comment type="similarity">
    <text evidence="2">Belongs to the ABC transporter superfamily.</text>
</comment>
<accession>A0A1X7IV12</accession>
<evidence type="ECO:0000256" key="4">
    <source>
        <dbReference type="ARBA" id="ARBA00022475"/>
    </source>
</evidence>
<dbReference type="AlphaFoldDB" id="A0A1X7IV12"/>
<dbReference type="SUPFAM" id="SSF52540">
    <property type="entry name" value="P-loop containing nucleoside triphosphate hydrolases"/>
    <property type="match status" value="1"/>
</dbReference>
<organism evidence="10 11">
    <name type="scientific">Dethiosulfovibrio salsuginis</name>
    <dbReference type="NCBI Taxonomy" id="561720"/>
    <lineage>
        <taxon>Bacteria</taxon>
        <taxon>Thermotogati</taxon>
        <taxon>Synergistota</taxon>
        <taxon>Synergistia</taxon>
        <taxon>Synergistales</taxon>
        <taxon>Dethiosulfovibrionaceae</taxon>
        <taxon>Dethiosulfovibrio</taxon>
    </lineage>
</organism>